<dbReference type="Pfam" id="PF06985">
    <property type="entry name" value="HET"/>
    <property type="match status" value="1"/>
</dbReference>
<evidence type="ECO:0000313" key="2">
    <source>
        <dbReference type="EMBL" id="RFN53401.1"/>
    </source>
</evidence>
<dbReference type="PANTHER" id="PTHR33112">
    <property type="entry name" value="DOMAIN PROTEIN, PUTATIVE-RELATED"/>
    <property type="match status" value="1"/>
</dbReference>
<keyword evidence="3" id="KW-1185">Reference proteome</keyword>
<sequence length="466" mass="53509">MPVLIYCWGISPQFITTKATLEDRKSKIAITDLPKTHQDAIILTRYLGVRYLWIDSICICQDDYEDWEREAARMLYVYANAYLTVIASKAEDSSVGLFSKLPFREYLEFEYSSSGIDGHVLAHSAPLEECESTLYISLPDEPVSQRGWAFQERVLSHRSLIYTKDQMAFECAKGFRTEDGWISEERYHTITQTGISREMKVEWSNTDRIMYRDEREMLLGSWYSLISLYGTRKLTKASDKLPAMSGLASIWSKLLDDDYVAGHWRSSLVYQLPWNPRDCRRVKEYRAPSWSWASVDGAPTLRIRHSCDTLADILDITIKLNGSNLYGEITEGKLVIRAPMQQLDVSTHNCDHGQPRLSFQGQPILHTPVMDTDLTYEHDFDKLPRDIREEEKRFLQSLGRAELYALILLCGTLPGQKTVFYEALLVAKDKGSEVFTRKGILTLNDGMMGWKPEEQAKDECPTITLV</sequence>
<dbReference type="AlphaFoldDB" id="A0A395MZS7"/>
<name>A0A395MZS7_9HYPO</name>
<gene>
    <name evidence="2" type="ORF">FIE12Z_2226</name>
</gene>
<organism evidence="2 3">
    <name type="scientific">Fusarium flagelliforme</name>
    <dbReference type="NCBI Taxonomy" id="2675880"/>
    <lineage>
        <taxon>Eukaryota</taxon>
        <taxon>Fungi</taxon>
        <taxon>Dikarya</taxon>
        <taxon>Ascomycota</taxon>
        <taxon>Pezizomycotina</taxon>
        <taxon>Sordariomycetes</taxon>
        <taxon>Hypocreomycetidae</taxon>
        <taxon>Hypocreales</taxon>
        <taxon>Nectriaceae</taxon>
        <taxon>Fusarium</taxon>
        <taxon>Fusarium incarnatum-equiseti species complex</taxon>
    </lineage>
</organism>
<comment type="caution">
    <text evidence="2">The sequence shown here is derived from an EMBL/GenBank/DDBJ whole genome shotgun (WGS) entry which is preliminary data.</text>
</comment>
<reference evidence="2 3" key="1">
    <citation type="journal article" date="2018" name="PLoS Pathog.">
        <title>Evolution of structural diversity of trichothecenes, a family of toxins produced by plant pathogenic and entomopathogenic fungi.</title>
        <authorList>
            <person name="Proctor R.H."/>
            <person name="McCormick S.P."/>
            <person name="Kim H.S."/>
            <person name="Cardoza R.E."/>
            <person name="Stanley A.M."/>
            <person name="Lindo L."/>
            <person name="Kelly A."/>
            <person name="Brown D.W."/>
            <person name="Lee T."/>
            <person name="Vaughan M.M."/>
            <person name="Alexander N.J."/>
            <person name="Busman M."/>
            <person name="Gutierrez S."/>
        </authorList>
    </citation>
    <scope>NUCLEOTIDE SEQUENCE [LARGE SCALE GENOMIC DNA]</scope>
    <source>
        <strain evidence="2 3">NRRL 13405</strain>
    </source>
</reference>
<dbReference type="PANTHER" id="PTHR33112:SF16">
    <property type="entry name" value="HETEROKARYON INCOMPATIBILITY DOMAIN-CONTAINING PROTEIN"/>
    <property type="match status" value="1"/>
</dbReference>
<feature type="domain" description="Heterokaryon incompatibility" evidence="1">
    <location>
        <begin position="4"/>
        <end position="152"/>
    </location>
</feature>
<proteinExistence type="predicted"/>
<evidence type="ECO:0000313" key="3">
    <source>
        <dbReference type="Proteomes" id="UP000265631"/>
    </source>
</evidence>
<dbReference type="Proteomes" id="UP000265631">
    <property type="component" value="Unassembled WGS sequence"/>
</dbReference>
<accession>A0A395MZS7</accession>
<dbReference type="InterPro" id="IPR010730">
    <property type="entry name" value="HET"/>
</dbReference>
<dbReference type="EMBL" id="PXXK01000042">
    <property type="protein sequence ID" value="RFN53401.1"/>
    <property type="molecule type" value="Genomic_DNA"/>
</dbReference>
<evidence type="ECO:0000259" key="1">
    <source>
        <dbReference type="Pfam" id="PF06985"/>
    </source>
</evidence>
<protein>
    <recommendedName>
        <fullName evidence="1">Heterokaryon incompatibility domain-containing protein</fullName>
    </recommendedName>
</protein>